<sequence>MSETSSEEKANQEIDEIISDVSSGRYKEARMACSRLTLELLPRKAPKAWAKVIIEVVRLFIIIGNHRAALQTIHDVEDLKEAQGDIPTGSGTQTLDDGDIDAEGEPAIPIQEHSDTGNEPDKEMQELDLVFELQIALCKAMRDGKFKNLETPFQKGFEWISQGQIECKDITRYTLLVISYTTKLATIAEAFKQPDSPLRESKTKEALKKTTEVFINTLRQFNRIDEAYLLTSGLNTLVTSPKEKLNNLLRLLEHWKNNEVPVLLADIYLDIASVALGLRQKQLAKCYTALALSIYNSAHHLLGVKKALYLQVKFTDDYEDGTIVGSSRSNFYVIKGLCDFHESIEDGAGILDLYIDWMEMARARASFDSYLIISDDLYQMAKQMGLNVPCVHTRAMQIAFFLSRTANSAKTLECVDAVLEDVASLELPYLQGLLAYLASRAYGAMDRHPAALRFAEIALENLPLCGPESESMAQFQIVQCQKEMLDDNREQSGKGFPRRKLTPIIQTIEKLIDTDIDRGLYSEAIEKFLYLASLHFEELDKPGHIRSELSNAALDRAIHYSSRLGARDSKRVLAAALQLRGAQILMVPGNPTPEQREKSLKDLKKALEYFQQLQMWYQTAGIQQTIGLIYHNYNLVTSLNYFEAAYSIFEKMGQTIECIGASSLALRTCYSIWKLSGFSKDVSPDLLAALERTSKWLDYRRSELSSLGGLQAILEKQALARDYRFQSVGEIAVHYCVESWSAEQAWYWVQKQKARSVSDLMGLGYSSYAYSARINTGSEQVATLLEEHMKLLSKIRDASPGNRLFLRANHARLLERMTQHPELKELLHLQLGQPIELDDLESIFLSDTGFQSNEIVLIDWFSTETDIYMISCRLGEPPRISKLSKPVKYVVEWIAENFTNPDDRENTLDCDPDDPDAPFRDLDFLISNLADFTRPGDLLVLAPSQPIHSIPLHALVLKTGNQSSILIKRNPVLYTPSLTILKHCLSRAKKPREFKQEGIRCAAVYEYPPTQSFKAAEQDMIKNNIEDLGKILHTKPLWGDDCTKESLRSHFDGASLLHFHGHCYYDSENILNHALVTSGVYNNLAQRNQTHTSSKVVQEDMNTLSSRILFLGQKPGVPIESGSTIHSRDTGLSISEIFEVELTDPVVTIIACESASQQIGPGDEPLGLATAFLCAGASSYVGTIWEMPCREARVFSTAFYENILNQKGGRIVNLALALQSAVVRVMNIPQSRNYMYWAPLVLHGSWFCQSDVFWGNE</sequence>
<gene>
    <name evidence="2" type="ORF">TWF718_008686</name>
</gene>
<name>A0AAN8MYC6_9PEZI</name>
<keyword evidence="3" id="KW-1185">Reference proteome</keyword>
<dbReference type="Pfam" id="PF12770">
    <property type="entry name" value="CHAT"/>
    <property type="match status" value="1"/>
</dbReference>
<dbReference type="EMBL" id="JAVHNR010000006">
    <property type="protein sequence ID" value="KAK6339264.1"/>
    <property type="molecule type" value="Genomic_DNA"/>
</dbReference>
<proteinExistence type="predicted"/>
<dbReference type="InterPro" id="IPR024983">
    <property type="entry name" value="CHAT_dom"/>
</dbReference>
<feature type="domain" description="CHAT" evidence="1">
    <location>
        <begin position="935"/>
        <end position="1244"/>
    </location>
</feature>
<evidence type="ECO:0000313" key="3">
    <source>
        <dbReference type="Proteomes" id="UP001313282"/>
    </source>
</evidence>
<dbReference type="Proteomes" id="UP001313282">
    <property type="component" value="Unassembled WGS sequence"/>
</dbReference>
<evidence type="ECO:0000259" key="1">
    <source>
        <dbReference type="Pfam" id="PF12770"/>
    </source>
</evidence>
<comment type="caution">
    <text evidence="2">The sequence shown here is derived from an EMBL/GenBank/DDBJ whole genome shotgun (WGS) entry which is preliminary data.</text>
</comment>
<evidence type="ECO:0000313" key="2">
    <source>
        <dbReference type="EMBL" id="KAK6339264.1"/>
    </source>
</evidence>
<reference evidence="2 3" key="1">
    <citation type="submission" date="2019-10" db="EMBL/GenBank/DDBJ databases">
        <authorList>
            <person name="Palmer J.M."/>
        </authorList>
    </citation>
    <scope>NUCLEOTIDE SEQUENCE [LARGE SCALE GENOMIC DNA]</scope>
    <source>
        <strain evidence="2 3">TWF718</strain>
    </source>
</reference>
<protein>
    <recommendedName>
        <fullName evidence="1">CHAT domain-containing protein</fullName>
    </recommendedName>
</protein>
<organism evidence="2 3">
    <name type="scientific">Orbilia javanica</name>
    <dbReference type="NCBI Taxonomy" id="47235"/>
    <lineage>
        <taxon>Eukaryota</taxon>
        <taxon>Fungi</taxon>
        <taxon>Dikarya</taxon>
        <taxon>Ascomycota</taxon>
        <taxon>Pezizomycotina</taxon>
        <taxon>Orbiliomycetes</taxon>
        <taxon>Orbiliales</taxon>
        <taxon>Orbiliaceae</taxon>
        <taxon>Orbilia</taxon>
    </lineage>
</organism>
<dbReference type="AlphaFoldDB" id="A0AAN8MYC6"/>
<accession>A0AAN8MYC6</accession>